<dbReference type="EMBL" id="CP087994">
    <property type="protein sequence ID" value="UYO62189.1"/>
    <property type="molecule type" value="Genomic_DNA"/>
</dbReference>
<protein>
    <submittedName>
        <fullName evidence="1">SIR2 family protein</fullName>
    </submittedName>
</protein>
<dbReference type="Gene3D" id="1.25.40.10">
    <property type="entry name" value="Tetratricopeptide repeat domain"/>
    <property type="match status" value="1"/>
</dbReference>
<dbReference type="Pfam" id="PF13289">
    <property type="entry name" value="SIR2_2"/>
    <property type="match status" value="1"/>
</dbReference>
<proteinExistence type="predicted"/>
<organism evidence="1 2">
    <name type="scientific">Acetobacterium wieringae</name>
    <dbReference type="NCBI Taxonomy" id="52694"/>
    <lineage>
        <taxon>Bacteria</taxon>
        <taxon>Bacillati</taxon>
        <taxon>Bacillota</taxon>
        <taxon>Clostridia</taxon>
        <taxon>Eubacteriales</taxon>
        <taxon>Eubacteriaceae</taxon>
        <taxon>Acetobacterium</taxon>
    </lineage>
</organism>
<sequence length="777" mass="90070">MKIKIDREDLFKEKLQSGINLFTGAGFSCLPDEEGNQLPVANELCQEICKKFDLSYETFGNDLESISTLADGDEYQSFLRNKFKVSQINKKYLLLNRIKILAFVTTNIDNIVHLAVEQGERYFLESITYYGAIRKEYAALCYIPLHGEVMNQEKHLYFGKYDLATADRSNSDLFQQATLKLRGTPTIFWGYGFHDSGVLKTVKKLLENGPQDIWVQCRESDKKQIALFENLGCNIIVAETDELFDWIDGNTTEKNLVKESGDIQKNSNLKSYFIPTINQVPAVQATDYFIKGITQWYSIFAKQAIELDIVNDTYNIYLKNKNTIIIGTDFSGKTTALMQLALKLNVKNKLFVSNLTPEKSKFIINNIGKAEVTIFIDNCETDMLAYKILAQAENIFTIATATDYTFEASKHLLEGTTYKPIFIKDFTKEQARRFYNSIDESIRQNVFKYKNFDAEKYSILEMMLKNIKNSLGRKRIKELLLKVLHTSKSAFDTVALAIYLSGNHSALSTDILFSYFHCKTYQDTLKYVNDANGLLRELDISVDQCNDDQDYYDVRSKLFLYHGKKLFSEQSELKNAYASTISNFLKEVSPYKIYQYHLFRRSAYDAKLFYDLFKKDANNKYEMLYNYSNNPYTLQQWALCRAYLKEFKEAFADIDKAQRQKPGNFSIRNTSAIILFEANRDDKSEIGYHKRKEAIEILENCYSNDKRKVYHANRFAEFAIEIAKLDNDYQYIEKAITWLNEIVDKGEVISGYTKKYLFELNEIWRLRMGPGACHLTC</sequence>
<dbReference type="SUPFAM" id="SSF48452">
    <property type="entry name" value="TPR-like"/>
    <property type="match status" value="1"/>
</dbReference>
<gene>
    <name evidence="1" type="ORF">LNN31_15580</name>
</gene>
<name>A0ABY6HCG1_9FIRM</name>
<dbReference type="RefSeq" id="WP_228881283.1">
    <property type="nucleotide sequence ID" value="NZ_CABIIK010000032.1"/>
</dbReference>
<dbReference type="Proteomes" id="UP001163550">
    <property type="component" value="Chromosome"/>
</dbReference>
<accession>A0ABY6HCG1</accession>
<dbReference type="PROSITE" id="PS51257">
    <property type="entry name" value="PROKAR_LIPOPROTEIN"/>
    <property type="match status" value="1"/>
</dbReference>
<reference evidence="1" key="1">
    <citation type="submission" date="2021-11" db="EMBL/GenBank/DDBJ databases">
        <title>Isoprene-degrading acetogen.</title>
        <authorList>
            <person name="Yang Y."/>
            <person name="Jin H."/>
            <person name="Yan J."/>
        </authorList>
    </citation>
    <scope>NUCLEOTIDE SEQUENCE</scope>
    <source>
        <strain evidence="1">Berkeley</strain>
    </source>
</reference>
<evidence type="ECO:0000313" key="2">
    <source>
        <dbReference type="Proteomes" id="UP001163550"/>
    </source>
</evidence>
<dbReference type="InterPro" id="IPR011990">
    <property type="entry name" value="TPR-like_helical_dom_sf"/>
</dbReference>
<keyword evidence="2" id="KW-1185">Reference proteome</keyword>
<evidence type="ECO:0000313" key="1">
    <source>
        <dbReference type="EMBL" id="UYO62189.1"/>
    </source>
</evidence>